<reference evidence="2" key="1">
    <citation type="journal article" date="2019" name="Int. J. Syst. Evol. Microbiol.">
        <title>The Global Catalogue of Microorganisms (GCM) 10K type strain sequencing project: providing services to taxonomists for standard genome sequencing and annotation.</title>
        <authorList>
            <consortium name="The Broad Institute Genomics Platform"/>
            <consortium name="The Broad Institute Genome Sequencing Center for Infectious Disease"/>
            <person name="Wu L."/>
            <person name="Ma J."/>
        </authorList>
    </citation>
    <scope>NUCLEOTIDE SEQUENCE [LARGE SCALE GENOMIC DNA]</scope>
    <source>
        <strain evidence="2">CECT 8010</strain>
    </source>
</reference>
<evidence type="ECO:0000313" key="2">
    <source>
        <dbReference type="Proteomes" id="UP001595906"/>
    </source>
</evidence>
<proteinExistence type="predicted"/>
<dbReference type="RefSeq" id="WP_379011910.1">
    <property type="nucleotide sequence ID" value="NZ_JBHSDC010000002.1"/>
</dbReference>
<dbReference type="Proteomes" id="UP001595906">
    <property type="component" value="Unassembled WGS sequence"/>
</dbReference>
<comment type="caution">
    <text evidence="1">The sequence shown here is derived from an EMBL/GenBank/DDBJ whole genome shotgun (WGS) entry which is preliminary data.</text>
</comment>
<name>A0ABV8PU95_9BACT</name>
<protein>
    <submittedName>
        <fullName evidence="1">DUF1493 family protein</fullName>
    </submittedName>
</protein>
<dbReference type="EMBL" id="JBHSDC010000002">
    <property type="protein sequence ID" value="MFC4230624.1"/>
    <property type="molecule type" value="Genomic_DNA"/>
</dbReference>
<dbReference type="Pfam" id="PF07377">
    <property type="entry name" value="DUF1493"/>
    <property type="match status" value="1"/>
</dbReference>
<sequence>MGENIEVENRFTELVDFVRGQIGEYKLLVIRETLIEDGLGVTGDEAEELIINFAKKYNVDITNFDITKYFYDEPSVFNPQSREIKPFTIGHLEKAMIAGRLDEEIING</sequence>
<accession>A0ABV8PU95</accession>
<dbReference type="InterPro" id="IPR010862">
    <property type="entry name" value="DUF1493"/>
</dbReference>
<gene>
    <name evidence="1" type="ORF">ACFOW1_01890</name>
</gene>
<keyword evidence="2" id="KW-1185">Reference proteome</keyword>
<organism evidence="1 2">
    <name type="scientific">Parasediminibacterium paludis</name>
    <dbReference type="NCBI Taxonomy" id="908966"/>
    <lineage>
        <taxon>Bacteria</taxon>
        <taxon>Pseudomonadati</taxon>
        <taxon>Bacteroidota</taxon>
        <taxon>Chitinophagia</taxon>
        <taxon>Chitinophagales</taxon>
        <taxon>Chitinophagaceae</taxon>
        <taxon>Parasediminibacterium</taxon>
    </lineage>
</organism>
<evidence type="ECO:0000313" key="1">
    <source>
        <dbReference type="EMBL" id="MFC4230624.1"/>
    </source>
</evidence>